<keyword evidence="3" id="KW-1185">Reference proteome</keyword>
<dbReference type="Proteomes" id="UP000230750">
    <property type="component" value="Unassembled WGS sequence"/>
</dbReference>
<evidence type="ECO:0000256" key="1">
    <source>
        <dbReference type="SAM" id="MobiDB-lite"/>
    </source>
</evidence>
<organism evidence="2 3">
    <name type="scientific">Stichopus japonicus</name>
    <name type="common">Sea cucumber</name>
    <dbReference type="NCBI Taxonomy" id="307972"/>
    <lineage>
        <taxon>Eukaryota</taxon>
        <taxon>Metazoa</taxon>
        <taxon>Echinodermata</taxon>
        <taxon>Eleutherozoa</taxon>
        <taxon>Echinozoa</taxon>
        <taxon>Holothuroidea</taxon>
        <taxon>Aspidochirotacea</taxon>
        <taxon>Aspidochirotida</taxon>
        <taxon>Stichopodidae</taxon>
        <taxon>Apostichopus</taxon>
    </lineage>
</organism>
<dbReference type="AlphaFoldDB" id="A0A2G8JJZ2"/>
<accession>A0A2G8JJZ2</accession>
<feature type="region of interest" description="Disordered" evidence="1">
    <location>
        <begin position="200"/>
        <end position="225"/>
    </location>
</feature>
<name>A0A2G8JJZ2_STIJA</name>
<protein>
    <submittedName>
        <fullName evidence="2">Uncharacterized protein</fullName>
    </submittedName>
</protein>
<dbReference type="EMBL" id="MRZV01001754">
    <property type="protein sequence ID" value="PIK36047.1"/>
    <property type="molecule type" value="Genomic_DNA"/>
</dbReference>
<reference evidence="2 3" key="1">
    <citation type="journal article" date="2017" name="PLoS Biol.">
        <title>The sea cucumber genome provides insights into morphological evolution and visceral regeneration.</title>
        <authorList>
            <person name="Zhang X."/>
            <person name="Sun L."/>
            <person name="Yuan J."/>
            <person name="Sun Y."/>
            <person name="Gao Y."/>
            <person name="Zhang L."/>
            <person name="Li S."/>
            <person name="Dai H."/>
            <person name="Hamel J.F."/>
            <person name="Liu C."/>
            <person name="Yu Y."/>
            <person name="Liu S."/>
            <person name="Lin W."/>
            <person name="Guo K."/>
            <person name="Jin S."/>
            <person name="Xu P."/>
            <person name="Storey K.B."/>
            <person name="Huan P."/>
            <person name="Zhang T."/>
            <person name="Zhou Y."/>
            <person name="Zhang J."/>
            <person name="Lin C."/>
            <person name="Li X."/>
            <person name="Xing L."/>
            <person name="Huo D."/>
            <person name="Sun M."/>
            <person name="Wang L."/>
            <person name="Mercier A."/>
            <person name="Li F."/>
            <person name="Yang H."/>
            <person name="Xiang J."/>
        </authorList>
    </citation>
    <scope>NUCLEOTIDE SEQUENCE [LARGE SCALE GENOMIC DNA]</scope>
    <source>
        <strain evidence="2">Shaxun</strain>
        <tissue evidence="2">Muscle</tissue>
    </source>
</reference>
<gene>
    <name evidence="2" type="ORF">BSL78_27112</name>
</gene>
<sequence>MLSTVSVPFKKWFLEVFASRTKESREVSSKEQEILEPKEDKNGRSLAVTYCYKKAKSQTKQSSKNLLKDFGKASTTRWVNLEPGYEEHPSYILRFKRRSYTGGSYRLFLKYQIEPKLEKLKRPSNSLYNARTDNDDAFKQDKLSRAGKRSSIRLQVRDPKTKDMGFAHVDLKQLARYNMTIDDLKMSLDYFYNSRLLSQERKRGRNEDDDNDDGDVTLNKRSRNH</sequence>
<proteinExistence type="predicted"/>
<comment type="caution">
    <text evidence="2">The sequence shown here is derived from an EMBL/GenBank/DDBJ whole genome shotgun (WGS) entry which is preliminary data.</text>
</comment>
<evidence type="ECO:0000313" key="3">
    <source>
        <dbReference type="Proteomes" id="UP000230750"/>
    </source>
</evidence>
<evidence type="ECO:0000313" key="2">
    <source>
        <dbReference type="EMBL" id="PIK36047.1"/>
    </source>
</evidence>